<comment type="similarity">
    <text evidence="7">Belongs to the binding-protein-dependent transport system permease family.</text>
</comment>
<evidence type="ECO:0000313" key="9">
    <source>
        <dbReference type="EMBL" id="SDL37123.1"/>
    </source>
</evidence>
<evidence type="ECO:0000256" key="4">
    <source>
        <dbReference type="ARBA" id="ARBA00022692"/>
    </source>
</evidence>
<dbReference type="Pfam" id="PF19300">
    <property type="entry name" value="BPD_transp_1_N"/>
    <property type="match status" value="1"/>
</dbReference>
<evidence type="ECO:0000256" key="3">
    <source>
        <dbReference type="ARBA" id="ARBA00022475"/>
    </source>
</evidence>
<dbReference type="PROSITE" id="PS50928">
    <property type="entry name" value="ABC_TM1"/>
    <property type="match status" value="1"/>
</dbReference>
<dbReference type="PANTHER" id="PTHR43163:SF9">
    <property type="entry name" value="ABC TRANSPORTER PERMEASE PROTEIN"/>
    <property type="match status" value="1"/>
</dbReference>
<feature type="transmembrane region" description="Helical" evidence="7">
    <location>
        <begin position="286"/>
        <end position="312"/>
    </location>
</feature>
<name>A0A1G9JJ58_9ACTN</name>
<dbReference type="InterPro" id="IPR045621">
    <property type="entry name" value="BPD_transp_1_N"/>
</dbReference>
<dbReference type="Proteomes" id="UP000199202">
    <property type="component" value="Unassembled WGS sequence"/>
</dbReference>
<dbReference type="SUPFAM" id="SSF161098">
    <property type="entry name" value="MetI-like"/>
    <property type="match status" value="1"/>
</dbReference>
<feature type="domain" description="ABC transmembrane type-1" evidence="8">
    <location>
        <begin position="99"/>
        <end position="309"/>
    </location>
</feature>
<dbReference type="RefSeq" id="WP_143044071.1">
    <property type="nucleotide sequence ID" value="NZ_FNDJ01000025.1"/>
</dbReference>
<dbReference type="GO" id="GO:0055085">
    <property type="term" value="P:transmembrane transport"/>
    <property type="evidence" value="ECO:0007669"/>
    <property type="project" value="InterPro"/>
</dbReference>
<dbReference type="Gene3D" id="1.10.3720.10">
    <property type="entry name" value="MetI-like"/>
    <property type="match status" value="1"/>
</dbReference>
<evidence type="ECO:0000259" key="8">
    <source>
        <dbReference type="PROSITE" id="PS50928"/>
    </source>
</evidence>
<evidence type="ECO:0000256" key="6">
    <source>
        <dbReference type="ARBA" id="ARBA00023136"/>
    </source>
</evidence>
<proteinExistence type="inferred from homology"/>
<comment type="subcellular location">
    <subcellularLocation>
        <location evidence="1 7">Cell membrane</location>
        <topology evidence="1 7">Multi-pass membrane protein</topology>
    </subcellularLocation>
</comment>
<dbReference type="EMBL" id="FNDJ01000025">
    <property type="protein sequence ID" value="SDL37123.1"/>
    <property type="molecule type" value="Genomic_DNA"/>
</dbReference>
<dbReference type="Pfam" id="PF00528">
    <property type="entry name" value="BPD_transp_1"/>
    <property type="match status" value="1"/>
</dbReference>
<feature type="transmembrane region" description="Helical" evidence="7">
    <location>
        <begin position="138"/>
        <end position="162"/>
    </location>
</feature>
<dbReference type="InterPro" id="IPR000515">
    <property type="entry name" value="MetI-like"/>
</dbReference>
<reference evidence="9 10" key="1">
    <citation type="submission" date="2016-10" db="EMBL/GenBank/DDBJ databases">
        <authorList>
            <person name="de Groot N.N."/>
        </authorList>
    </citation>
    <scope>NUCLEOTIDE SEQUENCE [LARGE SCALE GENOMIC DNA]</scope>
    <source>
        <strain evidence="9 10">CGMCC 4.6533</strain>
    </source>
</reference>
<evidence type="ECO:0000256" key="1">
    <source>
        <dbReference type="ARBA" id="ARBA00004651"/>
    </source>
</evidence>
<evidence type="ECO:0000313" key="10">
    <source>
        <dbReference type="Proteomes" id="UP000199202"/>
    </source>
</evidence>
<sequence length="319" mass="33155">MLAYLVRRLLSNAAVFLLISVGVFLLVRAVPGDPVRMMVNPEHLAAGGPAFAAAKRTELGLDQPVLVRYGIWLRDALGGDLGYSFVSRRPVAEVLGERMGPTVLLMSTALAIGLTLAVAAGTLAAVRRNTAIDYATTVAGLGAISVPSFFLGIAAIYLFSLRLGWVPSSGMSTPGDGGGADILAHLVLPAAVLGLSIAGPFTRYVRAGLLAELGADYVRTAEAKGAGPGRVLIRHALRNALIPLITVVMIYIPQLLAGAVALEQVFAWPGMGQLAVSSIGQLDHPVVIGFAMFVAVLVLVCNLAADLLYAVADPRIGLS</sequence>
<feature type="transmembrane region" description="Helical" evidence="7">
    <location>
        <begin position="182"/>
        <end position="201"/>
    </location>
</feature>
<dbReference type="InterPro" id="IPR035906">
    <property type="entry name" value="MetI-like_sf"/>
</dbReference>
<dbReference type="OrthoDB" id="9778910at2"/>
<keyword evidence="3" id="KW-1003">Cell membrane</keyword>
<dbReference type="GO" id="GO:0005886">
    <property type="term" value="C:plasma membrane"/>
    <property type="evidence" value="ECO:0007669"/>
    <property type="project" value="UniProtKB-SubCell"/>
</dbReference>
<keyword evidence="5 7" id="KW-1133">Transmembrane helix</keyword>
<accession>A0A1G9JJ58</accession>
<feature type="transmembrane region" description="Helical" evidence="7">
    <location>
        <begin position="103"/>
        <end position="126"/>
    </location>
</feature>
<evidence type="ECO:0000256" key="5">
    <source>
        <dbReference type="ARBA" id="ARBA00022989"/>
    </source>
</evidence>
<keyword evidence="6 7" id="KW-0472">Membrane</keyword>
<feature type="transmembrane region" description="Helical" evidence="7">
    <location>
        <begin position="240"/>
        <end position="266"/>
    </location>
</feature>
<dbReference type="PANTHER" id="PTHR43163">
    <property type="entry name" value="DIPEPTIDE TRANSPORT SYSTEM PERMEASE PROTEIN DPPB-RELATED"/>
    <property type="match status" value="1"/>
</dbReference>
<dbReference type="STRING" id="633440.SAMN05421869_12545"/>
<evidence type="ECO:0000256" key="7">
    <source>
        <dbReference type="RuleBase" id="RU363032"/>
    </source>
</evidence>
<keyword evidence="4 7" id="KW-0812">Transmembrane</keyword>
<evidence type="ECO:0000256" key="2">
    <source>
        <dbReference type="ARBA" id="ARBA00022448"/>
    </source>
</evidence>
<dbReference type="AlphaFoldDB" id="A0A1G9JJ58"/>
<gene>
    <name evidence="9" type="ORF">SAMN05421869_12545</name>
</gene>
<keyword evidence="10" id="KW-1185">Reference proteome</keyword>
<dbReference type="CDD" id="cd06261">
    <property type="entry name" value="TM_PBP2"/>
    <property type="match status" value="1"/>
</dbReference>
<keyword evidence="2 7" id="KW-0813">Transport</keyword>
<organism evidence="9 10">
    <name type="scientific">Nonomuraea jiangxiensis</name>
    <dbReference type="NCBI Taxonomy" id="633440"/>
    <lineage>
        <taxon>Bacteria</taxon>
        <taxon>Bacillati</taxon>
        <taxon>Actinomycetota</taxon>
        <taxon>Actinomycetes</taxon>
        <taxon>Streptosporangiales</taxon>
        <taxon>Streptosporangiaceae</taxon>
        <taxon>Nonomuraea</taxon>
    </lineage>
</organism>
<protein>
    <submittedName>
        <fullName evidence="9">Peptide/nickel transport system permease protein</fullName>
    </submittedName>
</protein>